<evidence type="ECO:0000313" key="1">
    <source>
        <dbReference type="EMBL" id="CAH3195812.1"/>
    </source>
</evidence>
<comment type="caution">
    <text evidence="1">The sequence shown here is derived from an EMBL/GenBank/DDBJ whole genome shotgun (WGS) entry which is preliminary data.</text>
</comment>
<dbReference type="EMBL" id="CALNXI010004436">
    <property type="protein sequence ID" value="CAH3195812.1"/>
    <property type="molecule type" value="Genomic_DNA"/>
</dbReference>
<proteinExistence type="predicted"/>
<evidence type="ECO:0000313" key="2">
    <source>
        <dbReference type="Proteomes" id="UP001159427"/>
    </source>
</evidence>
<keyword evidence="2" id="KW-1185">Reference proteome</keyword>
<feature type="non-terminal residue" evidence="1">
    <location>
        <position position="882"/>
    </location>
</feature>
<sequence>MNKTGTKSISEALRQLGFTVFDFPQQLPDFLDHWVDVFQNGAQPDARRVYRNADAVEILEVFPDCKLILSERDEDSWVQSWVNQLQMIHAVRATTTAVIKLKLSQTVRKMTEVVDSCLTALLGSMNPKSTCVFRKQFRIHNHLLKSIVPPEKLLVFNVKQGWKPLCDFLGCEVPTSAFPHENIKGEITVKPKQMETFERQVDWEGKRSTIDQRGNMKVICAGMNKTGTKSISEALRQLGFTVFDFPQQLPDFLDHWVDVFQNGAQPDARRVYRNADAVVDIPGNLFWEEILEVFPDCKLILSERDEDSWVQSWVNQLQMIHAVRATTTAVIKLKLSQTVRKMTEVVDSCLTALLGSMNPKSTCVFRKQFRIHNHLLKSIVPPEKLLVFNVKQGWKPLCDFLGCEVPTSAFPHENIKGEITVKPKQMETFERQVDWEVRKACWGILSIIAVTVICAGMNKTGTKSISEALRQLGFTVFDAVPQQLLDFLDHWVDVFQNGTQPDVKRVYQNADAVVDIPGNLFWEEILETFPDCKVILSERDEDSWTQSWVNQLEMIQAARVGIRAFIAYKLSQTARKLRYVGDSCFTALLGSTNPKSTCVFRKRYRMHNHRVKSIVPPERLLVFNVKQGWKPLCDFLGCEVPTSAFPHENIKGEILTKPVNMERLRQQVSSEVRKGCLGILSVIVVIVASIVALGFTVYDWEEQLFDFLDYWVGVFQNGATPDEILEAFPDCKVILSERDEDSWIRSWVTQLETINDVRSRTANMLSQTCTTVTNVAHCSLIALFGSMNPKSTCVFRKRYRMHNHRVKSIVPPEKLLVFNVKQGWKPLCDFLGCEIPTSAFPHENVKGRLLKEIFQKTRYGQQVQREIQKTVFVIVSVIVVIV</sequence>
<organism evidence="1 2">
    <name type="scientific">Porites evermanni</name>
    <dbReference type="NCBI Taxonomy" id="104178"/>
    <lineage>
        <taxon>Eukaryota</taxon>
        <taxon>Metazoa</taxon>
        <taxon>Cnidaria</taxon>
        <taxon>Anthozoa</taxon>
        <taxon>Hexacorallia</taxon>
        <taxon>Scleractinia</taxon>
        <taxon>Fungiina</taxon>
        <taxon>Poritidae</taxon>
        <taxon>Porites</taxon>
    </lineage>
</organism>
<reference evidence="1 2" key="1">
    <citation type="submission" date="2022-05" db="EMBL/GenBank/DDBJ databases">
        <authorList>
            <consortium name="Genoscope - CEA"/>
            <person name="William W."/>
        </authorList>
    </citation>
    <scope>NUCLEOTIDE SEQUENCE [LARGE SCALE GENOMIC DNA]</scope>
</reference>
<dbReference type="Gene3D" id="3.40.50.300">
    <property type="entry name" value="P-loop containing nucleotide triphosphate hydrolases"/>
    <property type="match status" value="4"/>
</dbReference>
<gene>
    <name evidence="1" type="ORF">PEVE_00031158</name>
</gene>
<dbReference type="Proteomes" id="UP001159427">
    <property type="component" value="Unassembled WGS sequence"/>
</dbReference>
<name>A0ABN8SWX2_9CNID</name>
<dbReference type="InterPro" id="IPR040632">
    <property type="entry name" value="Sulfotransfer_4"/>
</dbReference>
<dbReference type="PANTHER" id="PTHR36978:SF4">
    <property type="entry name" value="P-LOOP CONTAINING NUCLEOSIDE TRIPHOSPHATE HYDROLASE PROTEIN"/>
    <property type="match status" value="1"/>
</dbReference>
<protein>
    <submittedName>
        <fullName evidence="1">Uncharacterized protein</fullName>
    </submittedName>
</protein>
<dbReference type="SUPFAM" id="SSF52540">
    <property type="entry name" value="P-loop containing nucleoside triphosphate hydrolases"/>
    <property type="match status" value="4"/>
</dbReference>
<dbReference type="InterPro" id="IPR027417">
    <property type="entry name" value="P-loop_NTPase"/>
</dbReference>
<dbReference type="Pfam" id="PF17784">
    <property type="entry name" value="Sulfotransfer_4"/>
    <property type="match status" value="4"/>
</dbReference>
<dbReference type="PANTHER" id="PTHR36978">
    <property type="entry name" value="P-LOOP CONTAINING NUCLEOTIDE TRIPHOSPHATE HYDROLASE"/>
    <property type="match status" value="1"/>
</dbReference>
<accession>A0ABN8SWX2</accession>